<evidence type="ECO:0000256" key="5">
    <source>
        <dbReference type="ARBA" id="ARBA00022989"/>
    </source>
</evidence>
<evidence type="ECO:0000256" key="2">
    <source>
        <dbReference type="ARBA" id="ARBA00022448"/>
    </source>
</evidence>
<dbReference type="AlphaFoldDB" id="A0A1I4LED5"/>
<dbReference type="InterPro" id="IPR050366">
    <property type="entry name" value="BP-dependent_transpt_permease"/>
</dbReference>
<dbReference type="GO" id="GO:0055085">
    <property type="term" value="P:transmembrane transport"/>
    <property type="evidence" value="ECO:0007669"/>
    <property type="project" value="InterPro"/>
</dbReference>
<protein>
    <submittedName>
        <fullName evidence="9">Peptide/nickel transport system permease protein</fullName>
    </submittedName>
</protein>
<organism evidence="9 10">
    <name type="scientific">Halanaerobium salsuginis</name>
    <dbReference type="NCBI Taxonomy" id="29563"/>
    <lineage>
        <taxon>Bacteria</taxon>
        <taxon>Bacillati</taxon>
        <taxon>Bacillota</taxon>
        <taxon>Clostridia</taxon>
        <taxon>Halanaerobiales</taxon>
        <taxon>Halanaerobiaceae</taxon>
        <taxon>Halanaerobium</taxon>
    </lineage>
</organism>
<evidence type="ECO:0000256" key="1">
    <source>
        <dbReference type="ARBA" id="ARBA00004651"/>
    </source>
</evidence>
<feature type="transmembrane region" description="Helical" evidence="7">
    <location>
        <begin position="123"/>
        <end position="151"/>
    </location>
</feature>
<evidence type="ECO:0000256" key="3">
    <source>
        <dbReference type="ARBA" id="ARBA00022475"/>
    </source>
</evidence>
<keyword evidence="3" id="KW-1003">Cell membrane</keyword>
<dbReference type="SUPFAM" id="SSF161098">
    <property type="entry name" value="MetI-like"/>
    <property type="match status" value="1"/>
</dbReference>
<dbReference type="Pfam" id="PF12911">
    <property type="entry name" value="OppC_N"/>
    <property type="match status" value="1"/>
</dbReference>
<evidence type="ECO:0000256" key="7">
    <source>
        <dbReference type="RuleBase" id="RU363032"/>
    </source>
</evidence>
<evidence type="ECO:0000256" key="4">
    <source>
        <dbReference type="ARBA" id="ARBA00022692"/>
    </source>
</evidence>
<keyword evidence="5 7" id="KW-1133">Transmembrane helix</keyword>
<feature type="transmembrane region" description="Helical" evidence="7">
    <location>
        <begin position="171"/>
        <end position="188"/>
    </location>
</feature>
<feature type="transmembrane region" description="Helical" evidence="7">
    <location>
        <begin position="200"/>
        <end position="220"/>
    </location>
</feature>
<dbReference type="Proteomes" id="UP000199006">
    <property type="component" value="Unassembled WGS sequence"/>
</dbReference>
<dbReference type="CDD" id="cd06261">
    <property type="entry name" value="TM_PBP2"/>
    <property type="match status" value="1"/>
</dbReference>
<evidence type="ECO:0000313" key="9">
    <source>
        <dbReference type="EMBL" id="SFL89428.1"/>
    </source>
</evidence>
<reference evidence="9 10" key="1">
    <citation type="submission" date="2016-10" db="EMBL/GenBank/DDBJ databases">
        <authorList>
            <person name="de Groot N.N."/>
        </authorList>
    </citation>
    <scope>NUCLEOTIDE SEQUENCE [LARGE SCALE GENOMIC DNA]</scope>
    <source>
        <strain evidence="9 10">ATCC 51327</strain>
    </source>
</reference>
<comment type="subcellular location">
    <subcellularLocation>
        <location evidence="1 7">Cell membrane</location>
        <topology evidence="1 7">Multi-pass membrane protein</topology>
    </subcellularLocation>
</comment>
<dbReference type="Gene3D" id="1.10.3720.10">
    <property type="entry name" value="MetI-like"/>
    <property type="match status" value="1"/>
</dbReference>
<keyword evidence="4 7" id="KW-0812">Transmembrane</keyword>
<dbReference type="Pfam" id="PF00528">
    <property type="entry name" value="BPD_transp_1"/>
    <property type="match status" value="1"/>
</dbReference>
<feature type="transmembrane region" description="Helical" evidence="7">
    <location>
        <begin position="82"/>
        <end position="102"/>
    </location>
</feature>
<gene>
    <name evidence="9" type="ORF">SAMN02983006_02300</name>
</gene>
<dbReference type="PANTHER" id="PTHR43386">
    <property type="entry name" value="OLIGOPEPTIDE TRANSPORT SYSTEM PERMEASE PROTEIN APPC"/>
    <property type="match status" value="1"/>
</dbReference>
<evidence type="ECO:0000256" key="6">
    <source>
        <dbReference type="ARBA" id="ARBA00023136"/>
    </source>
</evidence>
<feature type="domain" description="ABC transmembrane type-1" evidence="8">
    <location>
        <begin position="74"/>
        <end position="263"/>
    </location>
</feature>
<name>A0A1I4LED5_9FIRM</name>
<proteinExistence type="inferred from homology"/>
<feature type="transmembrane region" description="Helical" evidence="7">
    <location>
        <begin position="240"/>
        <end position="263"/>
    </location>
</feature>
<dbReference type="STRING" id="29563.SAMN02983006_02300"/>
<dbReference type="InterPro" id="IPR025966">
    <property type="entry name" value="OppC_N"/>
</dbReference>
<dbReference type="PROSITE" id="PS50928">
    <property type="entry name" value="ABC_TM1"/>
    <property type="match status" value="1"/>
</dbReference>
<dbReference type="PANTHER" id="PTHR43386:SF1">
    <property type="entry name" value="D,D-DIPEPTIDE TRANSPORT SYSTEM PERMEASE PROTEIN DDPC-RELATED"/>
    <property type="match status" value="1"/>
</dbReference>
<dbReference type="OrthoDB" id="9797852at2"/>
<dbReference type="GO" id="GO:0005886">
    <property type="term" value="C:plasma membrane"/>
    <property type="evidence" value="ECO:0007669"/>
    <property type="project" value="UniProtKB-SubCell"/>
</dbReference>
<keyword evidence="6 7" id="KW-0472">Membrane</keyword>
<feature type="transmembrane region" description="Helical" evidence="7">
    <location>
        <begin position="12"/>
        <end position="35"/>
    </location>
</feature>
<dbReference type="RefSeq" id="WP_089862332.1">
    <property type="nucleotide sequence ID" value="NZ_FOTI01000040.1"/>
</dbReference>
<keyword evidence="2 7" id="KW-0813">Transport</keyword>
<dbReference type="EMBL" id="FOTI01000040">
    <property type="protein sequence ID" value="SFL89428.1"/>
    <property type="molecule type" value="Genomic_DNA"/>
</dbReference>
<accession>A0A1I4LED5</accession>
<comment type="similarity">
    <text evidence="7">Belongs to the binding-protein-dependent transport system permease family.</text>
</comment>
<evidence type="ECO:0000313" key="10">
    <source>
        <dbReference type="Proteomes" id="UP000199006"/>
    </source>
</evidence>
<dbReference type="InterPro" id="IPR000515">
    <property type="entry name" value="MetI-like"/>
</dbReference>
<dbReference type="InterPro" id="IPR035906">
    <property type="entry name" value="MetI-like_sf"/>
</dbReference>
<sequence length="279" mass="30778">MREFCYRFYKNKLAFLGFIILFIFLVMAIFAPYLAPYDPFQMDPQAMLQPPGADHLFGTDQFGRDILSRIIFGSRISFKVGLISVGLSLIVGVSMGIVAGYYGGWLDNLISRIMDVMFSFPQIFLALVIMAVLGTSSTNLMLAIGLVYIPIFGRIARASVLSIKDSLYIEAANSIGVSNLIIMLRHILPNIMAPIIVQTTLSFGFAIRAEAALSFLGLGVEADIPSWGIMLNQGKDWMEMAWWNAVFPGLSATLAILSFNILGDGLRDALDPRLRNEGE</sequence>
<keyword evidence="10" id="KW-1185">Reference proteome</keyword>
<evidence type="ECO:0000259" key="8">
    <source>
        <dbReference type="PROSITE" id="PS50928"/>
    </source>
</evidence>